<dbReference type="EMBL" id="JBAMIC010000012">
    <property type="protein sequence ID" value="KAK7099120.1"/>
    <property type="molecule type" value="Genomic_DNA"/>
</dbReference>
<protein>
    <recommendedName>
        <fullName evidence="15">TOG domain-containing protein</fullName>
    </recommendedName>
</protein>
<dbReference type="Gene3D" id="1.25.10.10">
    <property type="entry name" value="Leucine-rich Repeat Variant"/>
    <property type="match status" value="5"/>
</dbReference>
<feature type="domain" description="TOG" evidence="15">
    <location>
        <begin position="1"/>
        <end position="229"/>
    </location>
</feature>
<evidence type="ECO:0000256" key="14">
    <source>
        <dbReference type="SAM" id="MobiDB-lite"/>
    </source>
</evidence>
<keyword evidence="9" id="KW-0995">Kinetochore</keyword>
<dbReference type="SMART" id="SM01349">
    <property type="entry name" value="TOG"/>
    <property type="match status" value="5"/>
</dbReference>
<comment type="caution">
    <text evidence="16">The sequence shown here is derived from an EMBL/GenBank/DDBJ whole genome shotgun (WGS) entry which is preliminary data.</text>
</comment>
<feature type="region of interest" description="Disordered" evidence="14">
    <location>
        <begin position="816"/>
        <end position="853"/>
    </location>
</feature>
<keyword evidence="8" id="KW-0498">Mitosis</keyword>
<dbReference type="FunFam" id="1.25.10.10:FF:000019">
    <property type="entry name" value="Cytoskeleton-associated protein 5"/>
    <property type="match status" value="1"/>
</dbReference>
<evidence type="ECO:0000256" key="7">
    <source>
        <dbReference type="ARBA" id="ARBA00022737"/>
    </source>
</evidence>
<dbReference type="InterPro" id="IPR016024">
    <property type="entry name" value="ARM-type_fold"/>
</dbReference>
<dbReference type="Pfam" id="PF21041">
    <property type="entry name" value="XMAP215_CLASP_TOG"/>
    <property type="match status" value="5"/>
</dbReference>
<feature type="domain" description="TOG" evidence="15">
    <location>
        <begin position="1188"/>
        <end position="1426"/>
    </location>
</feature>
<dbReference type="GO" id="GO:0046785">
    <property type="term" value="P:microtubule polymerization"/>
    <property type="evidence" value="ECO:0007669"/>
    <property type="project" value="InterPro"/>
</dbReference>
<feature type="region of interest" description="Disordered" evidence="14">
    <location>
        <begin position="508"/>
        <end position="588"/>
    </location>
</feature>
<dbReference type="GO" id="GO:0030951">
    <property type="term" value="P:establishment or maintenance of microtubule cytoskeleton polarity"/>
    <property type="evidence" value="ECO:0007669"/>
    <property type="project" value="InterPro"/>
</dbReference>
<keyword evidence="5" id="KW-0963">Cytoplasm</keyword>
<evidence type="ECO:0000313" key="16">
    <source>
        <dbReference type="EMBL" id="KAK7099120.1"/>
    </source>
</evidence>
<evidence type="ECO:0000313" key="17">
    <source>
        <dbReference type="Proteomes" id="UP001374579"/>
    </source>
</evidence>
<evidence type="ECO:0000256" key="12">
    <source>
        <dbReference type="ARBA" id="ARBA00023328"/>
    </source>
</evidence>
<evidence type="ECO:0000256" key="5">
    <source>
        <dbReference type="ARBA" id="ARBA00022490"/>
    </source>
</evidence>
<feature type="domain" description="TOG" evidence="15">
    <location>
        <begin position="273"/>
        <end position="508"/>
    </location>
</feature>
<dbReference type="FunFam" id="1.25.10.10:FF:000068">
    <property type="entry name" value="cytoskeleton-associated protein 5 isoform X1"/>
    <property type="match status" value="1"/>
</dbReference>
<evidence type="ECO:0000256" key="1">
    <source>
        <dbReference type="ARBA" id="ARBA00004300"/>
    </source>
</evidence>
<evidence type="ECO:0000256" key="9">
    <source>
        <dbReference type="ARBA" id="ARBA00022838"/>
    </source>
</evidence>
<dbReference type="FunFam" id="1.25.10.10:FF:000063">
    <property type="entry name" value="Putative cytoskeleton-associated protein 5"/>
    <property type="match status" value="1"/>
</dbReference>
<feature type="region of interest" description="Disordered" evidence="14">
    <location>
        <begin position="1881"/>
        <end position="1907"/>
    </location>
</feature>
<evidence type="ECO:0000256" key="3">
    <source>
        <dbReference type="ARBA" id="ARBA00004647"/>
    </source>
</evidence>
<name>A0AAN9B4E7_9CAEN</name>
<dbReference type="Proteomes" id="UP001374579">
    <property type="component" value="Unassembled WGS sequence"/>
</dbReference>
<feature type="region of interest" description="Disordered" evidence="14">
    <location>
        <begin position="1927"/>
        <end position="1981"/>
    </location>
</feature>
<keyword evidence="12" id="KW-0137">Centromere</keyword>
<evidence type="ECO:0000256" key="4">
    <source>
        <dbReference type="ARBA" id="ARBA00022454"/>
    </source>
</evidence>
<comment type="similarity">
    <text evidence="13">Belongs to the TOG/XMAP215 family.</text>
</comment>
<dbReference type="InterPro" id="IPR045110">
    <property type="entry name" value="XMAP215"/>
</dbReference>
<feature type="region of interest" description="Disordered" evidence="14">
    <location>
        <begin position="1080"/>
        <end position="1160"/>
    </location>
</feature>
<dbReference type="FunFam" id="1.25.10.10:FF:000052">
    <property type="entry name" value="Cytoskeleton associated protein 5"/>
    <property type="match status" value="1"/>
</dbReference>
<dbReference type="GO" id="GO:0005813">
    <property type="term" value="C:centrosome"/>
    <property type="evidence" value="ECO:0007669"/>
    <property type="project" value="UniProtKB-SubCell"/>
</dbReference>
<dbReference type="InterPro" id="IPR048491">
    <property type="entry name" value="XMAP215_CLASP_TOG"/>
</dbReference>
<keyword evidence="6" id="KW-0132">Cell division</keyword>
<evidence type="ECO:0000256" key="13">
    <source>
        <dbReference type="ARBA" id="ARBA00025722"/>
    </source>
</evidence>
<evidence type="ECO:0000259" key="15">
    <source>
        <dbReference type="SMART" id="SM01349"/>
    </source>
</evidence>
<organism evidence="16 17">
    <name type="scientific">Littorina saxatilis</name>
    <dbReference type="NCBI Taxonomy" id="31220"/>
    <lineage>
        <taxon>Eukaryota</taxon>
        <taxon>Metazoa</taxon>
        <taxon>Spiralia</taxon>
        <taxon>Lophotrochozoa</taxon>
        <taxon>Mollusca</taxon>
        <taxon>Gastropoda</taxon>
        <taxon>Caenogastropoda</taxon>
        <taxon>Littorinimorpha</taxon>
        <taxon>Littorinoidea</taxon>
        <taxon>Littorinidae</taxon>
        <taxon>Littorina</taxon>
    </lineage>
</organism>
<feature type="compositionally biased region" description="Low complexity" evidence="14">
    <location>
        <begin position="540"/>
        <end position="550"/>
    </location>
</feature>
<feature type="region of interest" description="Disordered" evidence="14">
    <location>
        <begin position="1421"/>
        <end position="1470"/>
    </location>
</feature>
<evidence type="ECO:0000256" key="2">
    <source>
        <dbReference type="ARBA" id="ARBA00004629"/>
    </source>
</evidence>
<gene>
    <name evidence="16" type="ORF">V1264_003307</name>
</gene>
<dbReference type="InterPro" id="IPR034085">
    <property type="entry name" value="TOG"/>
</dbReference>
<evidence type="ECO:0000256" key="6">
    <source>
        <dbReference type="ARBA" id="ARBA00022618"/>
    </source>
</evidence>
<feature type="compositionally biased region" description="Low complexity" evidence="14">
    <location>
        <begin position="1936"/>
        <end position="1946"/>
    </location>
</feature>
<dbReference type="InterPro" id="IPR011989">
    <property type="entry name" value="ARM-like"/>
</dbReference>
<comment type="subcellular location">
    <subcellularLocation>
        <location evidence="2">Chromosome</location>
        <location evidence="2">Centromere</location>
        <location evidence="2">Kinetochore</location>
    </subcellularLocation>
    <subcellularLocation>
        <location evidence="1">Cytoplasm</location>
        <location evidence="1">Cytoskeleton</location>
        <location evidence="1">Microtubule organizing center</location>
        <location evidence="1">Centrosome</location>
    </subcellularLocation>
    <subcellularLocation>
        <location evidence="3">Cytoplasm</location>
        <location evidence="3">Cytoskeleton</location>
        <location evidence="3">Spindle pole</location>
    </subcellularLocation>
</comment>
<feature type="domain" description="TOG" evidence="15">
    <location>
        <begin position="591"/>
        <end position="819"/>
    </location>
</feature>
<sequence length="1998" mass="220181">MGDDSEWMKLPAEEKCGHKVWKARVAGYEEMIKIFNALDNEKSPEFSKFAGLMKKVVTDNNAVAQDKGLDLVTTFVENASTQIAARTINEVVPGVVTKCLNSPKQKTKDKGMEIIMLYIELDKPDVVQECLMAGLENKNPKVVIGTIQCLRMGLRDFGTKVMQVKPLLKFLPKLLDDRDKNVREETKQLVIELYRWIGGALKPQMNNFKPIQVQEFEEEFEKITGGKPTQSRFMRSQQDLKTKMEEQASAAASGGGGDDDAEEEAAEEIDPYELMTAVDVLALIPKDFYEKIEAKKWQERKEALTALQKLLESPKIENGTYGTLVSALLKVLGKDANVMLVAQGAQCLTGLAKGLRKNFSIYATQTMGVTLEKFKEKKQMVVTALRDLSDAVSMSGVSLEALMEDLLAALDNKNPNIKAETALFISRCFARSTQATLPKKILKAFCAALLKTINDPELTVRDASFEALGVAMKAVSEKHVMPFLADVDPIKMQKIQEKCQSAVLLNAKGEPRAGSGGGEAAKKNEPKPVARPSSSKTATVPSASAEAAKPAAKKAGAKKPASAGGKVVKGKGKGGAKGGKPEPTAEPILSDEAVEEKATEALSAGVLTGLANANWKERLAAMEKFADTVKSMSKEEVQSQVFVRSIQKKPGLKENNFQVLKLKLELLAYLAQNSKFSRQSAEFVLAELIDKIGDVKNGAAAQEALSCISEACSLEFVSEQVMALAFEQKNPKNQSESLNWLAGAIREFGFKVNIKPMIAAINKGLAATNPAVRASAISVLGTAYMYMGAKLRMFFDEEKPALLQLIDAEIEKVKDAKPPAPTRGLTPGGEGGEEEDEEGGQEGGAAAEEVEIQDLVPRTDISERITDDLLTQMTDKNWKVRNEALIKVTDILKEAKFVTANLGGLPEAIKARLSESNKNLQTASINICSTLATALGPHAKQHVRVIGPGLIAILSDSKPQVRAAVIASLNLWVEQTTLAPFVESEALLDGLKTENPNIRAELLSWLAEKLPTHKTLPPELRDCVLPVLTCLEDRSADVRKKAQEALVPFMIHAGYNSCVKALGKLKPASKDQIQPLLEKARGELPAKAPPPKKKGAEAPKAVSRPVSTYDDDEDEDTKPAAPAKSEKADLKTKAGGKAKGKAPATSSKKKEEDDTGPLMSMTVPLQQRLKDEKSMKVLKWNFIELRGEFVEQLKLQMEKNFSPGFMAQLFHSDFKQHIKAIEQLITCIDTMERETEENLDMILKWCTIRFNDTNPSMINKALDYLQRLFAHLADRDMNLSDLDANSFIPYLVQKVGDSKDNVRRDVRSIFKLICKVYPASKFFVFLLDGIKSKNSKQRTECLEEMGCLIEQYGVNICQPTPAQALKAIAGQIGDRDNGVRNSALNTVVAAYMLVGENVYKFTGHLKEKEQSYLDERIKRSMKNKPAAKPVAEERPHTAPAPQPSRSQSNMQRPGLQRPGTAMGKTSSSNAIRKEYALDVDTEPTDHMPMPQLIQHDFEDIKFYEPVKLPKIRARPLSPMRKHLTSSDASATIGYVISQVTSTDISVSIQALAQIDEVLRDEDRAEALAAHVDKLLLMLSMQFRMAHSTHMSDPEVSPNDVVRLYRCLLSTLLQIFQSSTLAHKASKDVVRDVMTSLVTLMLDDRLMDIHDGPQVVRSVNLTVVRIVEHADCTNVMGALIRLLQECVASETTSAKFVEIVMKCLWKMVRMLPNITNELNIDKVLLDAHQFMRAFPSSTWKERPSDQPLRTIKTILHSLAKQKGNKILSHTGLIDSNSEVEAYLHKVLKDGVGGNNARNDEMSENARQGSSSKSKRLSKSTHDMLVEIFKKIGSKENTKEGLNDLYDFKKKYPDADLEPFLKKSSQFFQNYIERGLKNIELERDGKKPESLDPIPTIRPLTENASNGEAGGADYYMQRLTAIRAQCGLDSSENRAEKSNPASKSSHSSSEADLENIGSSTESVADIKIPAIPRQEPSVSKPAVDVSELKMRLDKIKKMAT</sequence>
<feature type="region of interest" description="Disordered" evidence="14">
    <location>
        <begin position="237"/>
        <end position="265"/>
    </location>
</feature>
<keyword evidence="11" id="KW-0131">Cell cycle</keyword>
<evidence type="ECO:0000256" key="8">
    <source>
        <dbReference type="ARBA" id="ARBA00022776"/>
    </source>
</evidence>
<feature type="region of interest" description="Disordered" evidence="14">
    <location>
        <begin position="1792"/>
        <end position="1817"/>
    </location>
</feature>
<keyword evidence="7" id="KW-0677">Repeat</keyword>
<accession>A0AAN9B4E7</accession>
<reference evidence="16 17" key="1">
    <citation type="submission" date="2024-02" db="EMBL/GenBank/DDBJ databases">
        <title>Chromosome-scale genome assembly of the rough periwinkle Littorina saxatilis.</title>
        <authorList>
            <person name="De Jode A."/>
            <person name="Faria R."/>
            <person name="Formenti G."/>
            <person name="Sims Y."/>
            <person name="Smith T.P."/>
            <person name="Tracey A."/>
            <person name="Wood J.M.D."/>
            <person name="Zagrodzka Z.B."/>
            <person name="Johannesson K."/>
            <person name="Butlin R.K."/>
            <person name="Leder E.H."/>
        </authorList>
    </citation>
    <scope>NUCLEOTIDE SEQUENCE [LARGE SCALE GENOMIC DNA]</scope>
    <source>
        <strain evidence="16">Snail1</strain>
        <tissue evidence="16">Muscle</tissue>
    </source>
</reference>
<dbReference type="GO" id="GO:0051301">
    <property type="term" value="P:cell division"/>
    <property type="evidence" value="ECO:0007669"/>
    <property type="project" value="UniProtKB-KW"/>
</dbReference>
<dbReference type="SUPFAM" id="SSF48371">
    <property type="entry name" value="ARM repeat"/>
    <property type="match status" value="3"/>
</dbReference>
<dbReference type="GO" id="GO:0061863">
    <property type="term" value="F:microtubule plus end polymerase"/>
    <property type="evidence" value="ECO:0007669"/>
    <property type="project" value="InterPro"/>
</dbReference>
<keyword evidence="10" id="KW-0206">Cytoskeleton</keyword>
<feature type="compositionally biased region" description="Acidic residues" evidence="14">
    <location>
        <begin position="831"/>
        <end position="840"/>
    </location>
</feature>
<keyword evidence="4" id="KW-0158">Chromosome</keyword>
<dbReference type="GO" id="GO:0007051">
    <property type="term" value="P:spindle organization"/>
    <property type="evidence" value="ECO:0007669"/>
    <property type="project" value="InterPro"/>
</dbReference>
<dbReference type="PANTHER" id="PTHR12609">
    <property type="entry name" value="MICROTUBULE ASSOCIATED PROTEIN XMAP215"/>
    <property type="match status" value="1"/>
</dbReference>
<feature type="domain" description="TOG" evidence="15">
    <location>
        <begin position="854"/>
        <end position="1086"/>
    </location>
</feature>
<dbReference type="FunFam" id="1.25.10.10:FF:000050">
    <property type="entry name" value="Cytoskeleton-associated protein 5 isoform X1"/>
    <property type="match status" value="1"/>
</dbReference>
<dbReference type="GO" id="GO:0000776">
    <property type="term" value="C:kinetochore"/>
    <property type="evidence" value="ECO:0007669"/>
    <property type="project" value="UniProtKB-KW"/>
</dbReference>
<proteinExistence type="inferred from homology"/>
<evidence type="ECO:0000256" key="11">
    <source>
        <dbReference type="ARBA" id="ARBA00023306"/>
    </source>
</evidence>
<evidence type="ECO:0000256" key="10">
    <source>
        <dbReference type="ARBA" id="ARBA00023212"/>
    </source>
</evidence>
<dbReference type="GO" id="GO:0000922">
    <property type="term" value="C:spindle pole"/>
    <property type="evidence" value="ECO:0007669"/>
    <property type="project" value="UniProtKB-SubCell"/>
</dbReference>
<keyword evidence="17" id="KW-1185">Reference proteome</keyword>
<dbReference type="GO" id="GO:0051010">
    <property type="term" value="F:microtubule plus-end binding"/>
    <property type="evidence" value="ECO:0007669"/>
    <property type="project" value="InterPro"/>
</dbReference>